<dbReference type="EMBL" id="JACAGB010000008">
    <property type="protein sequence ID" value="KAF6346896.1"/>
    <property type="molecule type" value="Genomic_DNA"/>
</dbReference>
<dbReference type="AlphaFoldDB" id="A0A7J7XBX6"/>
<gene>
    <name evidence="1" type="ORF">mPipKuh1_010631</name>
</gene>
<comment type="caution">
    <text evidence="1">The sequence shown here is derived from an EMBL/GenBank/DDBJ whole genome shotgun (WGS) entry which is preliminary data.</text>
</comment>
<reference evidence="1 2" key="1">
    <citation type="journal article" date="2020" name="Nature">
        <title>Six reference-quality genomes reveal evolution of bat adaptations.</title>
        <authorList>
            <person name="Jebb D."/>
            <person name="Huang Z."/>
            <person name="Pippel M."/>
            <person name="Hughes G.M."/>
            <person name="Lavrichenko K."/>
            <person name="Devanna P."/>
            <person name="Winkler S."/>
            <person name="Jermiin L.S."/>
            <person name="Skirmuntt E.C."/>
            <person name="Katzourakis A."/>
            <person name="Burkitt-Gray L."/>
            <person name="Ray D.A."/>
            <person name="Sullivan K.A.M."/>
            <person name="Roscito J.G."/>
            <person name="Kirilenko B.M."/>
            <person name="Davalos L.M."/>
            <person name="Corthals A.P."/>
            <person name="Power M.L."/>
            <person name="Jones G."/>
            <person name="Ransome R.D."/>
            <person name="Dechmann D.K.N."/>
            <person name="Locatelli A.G."/>
            <person name="Puechmaille S.J."/>
            <person name="Fedrigo O."/>
            <person name="Jarvis E.D."/>
            <person name="Hiller M."/>
            <person name="Vernes S.C."/>
            <person name="Myers E.W."/>
            <person name="Teeling E.C."/>
        </authorList>
    </citation>
    <scope>NUCLEOTIDE SEQUENCE [LARGE SCALE GENOMIC DNA]</scope>
    <source>
        <strain evidence="1">MPipKuh1</strain>
        <tissue evidence="1">Flight muscle</tissue>
    </source>
</reference>
<evidence type="ECO:0000313" key="1">
    <source>
        <dbReference type="EMBL" id="KAF6346896.1"/>
    </source>
</evidence>
<keyword evidence="2" id="KW-1185">Reference proteome</keyword>
<protein>
    <submittedName>
        <fullName evidence="1">Uncharacterized protein</fullName>
    </submittedName>
</protein>
<sequence length="125" mass="13956">MGNLSASRHRRILAGSFLCPCSPKVVFFLAREEAGGAFPNLTTVSCFLSKKSTNEHRAPLSFPSSSCLPASQCLWLLMFVTNTLPMTNAKLTYPSLMTIQSLMPGSKAWDGEERWKTAQERKERR</sequence>
<evidence type="ECO:0000313" key="2">
    <source>
        <dbReference type="Proteomes" id="UP000558488"/>
    </source>
</evidence>
<organism evidence="1 2">
    <name type="scientific">Pipistrellus kuhlii</name>
    <name type="common">Kuhl's pipistrelle</name>
    <dbReference type="NCBI Taxonomy" id="59472"/>
    <lineage>
        <taxon>Eukaryota</taxon>
        <taxon>Metazoa</taxon>
        <taxon>Chordata</taxon>
        <taxon>Craniata</taxon>
        <taxon>Vertebrata</taxon>
        <taxon>Euteleostomi</taxon>
        <taxon>Mammalia</taxon>
        <taxon>Eutheria</taxon>
        <taxon>Laurasiatheria</taxon>
        <taxon>Chiroptera</taxon>
        <taxon>Yangochiroptera</taxon>
        <taxon>Vespertilionidae</taxon>
        <taxon>Pipistrellus</taxon>
    </lineage>
</organism>
<accession>A0A7J7XBX6</accession>
<proteinExistence type="predicted"/>
<dbReference type="Proteomes" id="UP000558488">
    <property type="component" value="Unassembled WGS sequence"/>
</dbReference>
<name>A0A7J7XBX6_PIPKU</name>